<comment type="caution">
    <text evidence="3">The sequence shown here is derived from an EMBL/GenBank/DDBJ whole genome shotgun (WGS) entry which is preliminary data.</text>
</comment>
<reference evidence="3 4" key="1">
    <citation type="journal article" date="2017" name="BMC Genomics">
        <title>Comparative genomic and phylogenomic analyses of the Bifidobacteriaceae family.</title>
        <authorList>
            <person name="Lugli G.A."/>
            <person name="Milani C."/>
            <person name="Turroni F."/>
            <person name="Duranti S."/>
            <person name="Mancabelli L."/>
            <person name="Mangifesta M."/>
            <person name="Ferrario C."/>
            <person name="Modesto M."/>
            <person name="Mattarelli P."/>
            <person name="Jiri K."/>
            <person name="van Sinderen D."/>
            <person name="Ventura M."/>
        </authorList>
    </citation>
    <scope>NUCLEOTIDE SEQUENCE [LARGE SCALE GENOMIC DNA]</scope>
    <source>
        <strain evidence="3 4">LMG 28769</strain>
    </source>
</reference>
<dbReference type="Pfam" id="PF03070">
    <property type="entry name" value="TENA_THI-4"/>
    <property type="match status" value="1"/>
</dbReference>
<accession>A0A261G910</accession>
<proteinExistence type="predicted"/>
<protein>
    <submittedName>
        <fullName evidence="3">Thiaminase</fullName>
    </submittedName>
</protein>
<dbReference type="GeneID" id="98295240"/>
<evidence type="ECO:0000313" key="4">
    <source>
        <dbReference type="Proteomes" id="UP000216451"/>
    </source>
</evidence>
<evidence type="ECO:0000256" key="1">
    <source>
        <dbReference type="ARBA" id="ARBA00004948"/>
    </source>
</evidence>
<organism evidence="3 4">
    <name type="scientific">Bifidobacterium aquikefiri</name>
    <dbReference type="NCBI Taxonomy" id="1653207"/>
    <lineage>
        <taxon>Bacteria</taxon>
        <taxon>Bacillati</taxon>
        <taxon>Actinomycetota</taxon>
        <taxon>Actinomycetes</taxon>
        <taxon>Bifidobacteriales</taxon>
        <taxon>Bifidobacteriaceae</taxon>
        <taxon>Bifidobacterium</taxon>
    </lineage>
</organism>
<feature type="domain" description="Thiaminase-2/PQQC" evidence="2">
    <location>
        <begin position="22"/>
        <end position="218"/>
    </location>
</feature>
<dbReference type="Gene3D" id="1.20.910.10">
    <property type="entry name" value="Heme oxygenase-like"/>
    <property type="match status" value="1"/>
</dbReference>
<dbReference type="OrthoDB" id="34166at2"/>
<dbReference type="PANTHER" id="PTHR43198">
    <property type="entry name" value="BIFUNCTIONAL TH2 PROTEIN"/>
    <property type="match status" value="1"/>
</dbReference>
<dbReference type="SUPFAM" id="SSF48613">
    <property type="entry name" value="Heme oxygenase-like"/>
    <property type="match status" value="1"/>
</dbReference>
<dbReference type="EMBL" id="MWXA01000003">
    <property type="protein sequence ID" value="OZG67919.1"/>
    <property type="molecule type" value="Genomic_DNA"/>
</dbReference>
<dbReference type="InterPro" id="IPR016084">
    <property type="entry name" value="Haem_Oase-like_multi-hlx"/>
</dbReference>
<gene>
    <name evidence="3" type="ORF">BAQU_0564</name>
</gene>
<evidence type="ECO:0000313" key="3">
    <source>
        <dbReference type="EMBL" id="OZG67919.1"/>
    </source>
</evidence>
<dbReference type="GO" id="GO:0005829">
    <property type="term" value="C:cytosol"/>
    <property type="evidence" value="ECO:0007669"/>
    <property type="project" value="TreeGrafter"/>
</dbReference>
<dbReference type="CDD" id="cd19360">
    <property type="entry name" value="TenA_C_SaTenA-like"/>
    <property type="match status" value="1"/>
</dbReference>
<dbReference type="AlphaFoldDB" id="A0A261G910"/>
<dbReference type="InterPro" id="IPR050967">
    <property type="entry name" value="Thiamine_Salvage_TenA"/>
</dbReference>
<dbReference type="Proteomes" id="UP000216451">
    <property type="component" value="Unassembled WGS sequence"/>
</dbReference>
<dbReference type="InterPro" id="IPR004305">
    <property type="entry name" value="Thiaminase-2/PQQC"/>
</dbReference>
<dbReference type="PANTHER" id="PTHR43198:SF2">
    <property type="entry name" value="SI:CH1073-67J19.1-RELATED"/>
    <property type="match status" value="1"/>
</dbReference>
<sequence>MSFSQSLIQEAQPLLEANEQCQFIQDVVHDTLSPEAMNYYIQQDLHYTDAETYVQTQLIARSRAVADQQLFTGQLNSHLHTVNALYESMTKTLGVDWSQQRGQAMQPVTYFYREHLLSQTRDGDVLDMLTPFQAGIWMYVELGKYLGSTGQVKPGNNFHQWVIDVQEPSLAGPDGISAKFFAVMDRDAEHASEEQLKRARENFHRSCLFEWYFWEAAARQLTWDDFESHVFEGSGLQGIGLK</sequence>
<keyword evidence="4" id="KW-1185">Reference proteome</keyword>
<comment type="pathway">
    <text evidence="1">Cofactor biosynthesis; thiamine diphosphate biosynthesis.</text>
</comment>
<dbReference type="RefSeq" id="WP_094692535.1">
    <property type="nucleotide sequence ID" value="NZ_JBDNVO010000003.1"/>
</dbReference>
<name>A0A261G910_9BIFI</name>
<evidence type="ECO:0000259" key="2">
    <source>
        <dbReference type="Pfam" id="PF03070"/>
    </source>
</evidence>